<accession>A0A4R3VZU6</accession>
<keyword evidence="3" id="KW-0645">Protease</keyword>
<dbReference type="Pfam" id="PF14905">
    <property type="entry name" value="OMP_b-brl_3"/>
    <property type="match status" value="1"/>
</dbReference>
<dbReference type="SUPFAM" id="SSF56935">
    <property type="entry name" value="Porins"/>
    <property type="match status" value="1"/>
</dbReference>
<keyword evidence="3" id="KW-0378">Hydrolase</keyword>
<feature type="signal peptide" evidence="1">
    <location>
        <begin position="1"/>
        <end position="20"/>
    </location>
</feature>
<keyword evidence="1" id="KW-0732">Signal</keyword>
<dbReference type="EMBL" id="SMBZ01000002">
    <property type="protein sequence ID" value="TCV20407.1"/>
    <property type="molecule type" value="Genomic_DNA"/>
</dbReference>
<dbReference type="SUPFAM" id="SSF49464">
    <property type="entry name" value="Carboxypeptidase regulatory domain-like"/>
    <property type="match status" value="1"/>
</dbReference>
<keyword evidence="3" id="KW-0121">Carboxypeptidase</keyword>
<proteinExistence type="predicted"/>
<keyword evidence="4" id="KW-1185">Reference proteome</keyword>
<evidence type="ECO:0000259" key="2">
    <source>
        <dbReference type="Pfam" id="PF14905"/>
    </source>
</evidence>
<name>A0A4R3VZU6_9SPHI</name>
<dbReference type="OrthoDB" id="1086219at2"/>
<comment type="caution">
    <text evidence="3">The sequence shown here is derived from an EMBL/GenBank/DDBJ whole genome shotgun (WGS) entry which is preliminary data.</text>
</comment>
<dbReference type="AlphaFoldDB" id="A0A4R3VZU6"/>
<dbReference type="Proteomes" id="UP000295197">
    <property type="component" value="Unassembled WGS sequence"/>
</dbReference>
<dbReference type="RefSeq" id="WP_132776212.1">
    <property type="nucleotide sequence ID" value="NZ_SMBZ01000002.1"/>
</dbReference>
<reference evidence="3 4" key="1">
    <citation type="submission" date="2019-03" db="EMBL/GenBank/DDBJ databases">
        <title>Genomic Encyclopedia of Type Strains, Phase IV (KMG-IV): sequencing the most valuable type-strain genomes for metagenomic binning, comparative biology and taxonomic classification.</title>
        <authorList>
            <person name="Goeker M."/>
        </authorList>
    </citation>
    <scope>NUCLEOTIDE SEQUENCE [LARGE SCALE GENOMIC DNA]</scope>
    <source>
        <strain evidence="3 4">DSM 22362</strain>
    </source>
</reference>
<gene>
    <name evidence="3" type="ORF">EDC17_1002120</name>
</gene>
<organism evidence="3 4">
    <name type="scientific">Sphingobacterium alimentarium</name>
    <dbReference type="NCBI Taxonomy" id="797292"/>
    <lineage>
        <taxon>Bacteria</taxon>
        <taxon>Pseudomonadati</taxon>
        <taxon>Bacteroidota</taxon>
        <taxon>Sphingobacteriia</taxon>
        <taxon>Sphingobacteriales</taxon>
        <taxon>Sphingobacteriaceae</taxon>
        <taxon>Sphingobacterium</taxon>
    </lineage>
</organism>
<evidence type="ECO:0000313" key="4">
    <source>
        <dbReference type="Proteomes" id="UP000295197"/>
    </source>
</evidence>
<evidence type="ECO:0000313" key="3">
    <source>
        <dbReference type="EMBL" id="TCV20407.1"/>
    </source>
</evidence>
<protein>
    <submittedName>
        <fullName evidence="3">Carboxypeptidase family protein</fullName>
    </submittedName>
</protein>
<feature type="domain" description="Outer membrane protein beta-barrel" evidence="2">
    <location>
        <begin position="446"/>
        <end position="900"/>
    </location>
</feature>
<dbReference type="InterPro" id="IPR008969">
    <property type="entry name" value="CarboxyPept-like_regulatory"/>
</dbReference>
<dbReference type="Pfam" id="PF13715">
    <property type="entry name" value="CarbopepD_reg_2"/>
    <property type="match status" value="1"/>
</dbReference>
<feature type="chain" id="PRO_5020984386" evidence="1">
    <location>
        <begin position="21"/>
        <end position="908"/>
    </location>
</feature>
<evidence type="ECO:0000256" key="1">
    <source>
        <dbReference type="SAM" id="SignalP"/>
    </source>
</evidence>
<dbReference type="InterPro" id="IPR041700">
    <property type="entry name" value="OMP_b-brl_3"/>
</dbReference>
<dbReference type="GO" id="GO:0004180">
    <property type="term" value="F:carboxypeptidase activity"/>
    <property type="evidence" value="ECO:0007669"/>
    <property type="project" value="UniProtKB-KW"/>
</dbReference>
<sequence>MKGSFLFLFTLFGLLSNTFAQSKISGKVLDISDKLKLKNASIMLLQAQDSILIDYTRADENGYFEFPKPVAGDHLLVVSYPKYADFYKELKADDNQNDLGEVLLTSVAHLIEEVVVRGRAAITIKGDTTEYDASQFTVEKNAKVEDLLKVLPGITVDAAGNITAQGKTVKKVLVDGEEFFGDDPTLVTRNLRSDMVDKVQVYEKRSDQAERTGVDDGVREQTINVQLKEDAKNGIFGKALAGAGTDKYYMGQLMFNKFKGSQKISAYGLFGNNGTTSMNWEDAQKFGGDSGVTINDEGGMFVDGSFQDPFSGQGVVGIPRAINSGVNFNDKLGGDKHTINLSYKYGNLQADGTESTIMSGVVNSNSSKIVDTENEQHRINLRYDLKLDSLNSVLVRGGVTRKKLWSDNRLNSANFNNNENLIASNRSRQVEDNDVENYIMNLLYTKKFMKKGRSLSLTAAAEKDRTYGFGTLYSTRSLVSLPDTITDQFKNRDQNMTNVKAGISYTEPLSSVLNLSLGYNIDRRDNASLLESFNKSTTDNYDILDENFSNNYDFNRRSNNYNVTLSYVTEKLRGSFVNNLNDDALEQKNNYTSNILKRSFFTYNPRINGSYSIAKNKHLWFNYNGRNQLPSLSQIQPLRNNTDELNQYEGNENLEPSFINSANVGYNSFQVLSGNYMYVGLNASMTKDPIAQNITQNEGKNIYRWANIDGRTNKSLGLWGGNYFKLSKDLGLSNSPQVSVNLSENYNFFDGQENVVKTANYNFTYQITRDTKTGLNFNLNFSPQYRKMTSNLRPDQNNNGFVFGSNGSVEYFVTKTFKIYTNYDYSFEAATEAFNEDLSRFLIHPGISKKFFKNESLMLDFTINDLLNENIGYSRSQNNSVFVQRRFDTIQRYYMLKLSWDFNKMFVK</sequence>